<gene>
    <name evidence="2" type="ORF">M514_24684</name>
</gene>
<feature type="region of interest" description="Disordered" evidence="1">
    <location>
        <begin position="202"/>
        <end position="255"/>
    </location>
</feature>
<dbReference type="Proteomes" id="UP000030758">
    <property type="component" value="Unassembled WGS sequence"/>
</dbReference>
<protein>
    <submittedName>
        <fullName evidence="2">Uncharacterized protein</fullName>
    </submittedName>
</protein>
<reference evidence="2" key="1">
    <citation type="journal article" date="2014" name="Nat. Genet.">
        <title>Genome and transcriptome of the porcine whipworm Trichuris suis.</title>
        <authorList>
            <person name="Jex A.R."/>
            <person name="Nejsum P."/>
            <person name="Schwarz E.M."/>
            <person name="Hu L."/>
            <person name="Young N.D."/>
            <person name="Hall R.S."/>
            <person name="Korhonen P.K."/>
            <person name="Liao S."/>
            <person name="Thamsborg S."/>
            <person name="Xia J."/>
            <person name="Xu P."/>
            <person name="Wang S."/>
            <person name="Scheerlinck J.P."/>
            <person name="Hofmann A."/>
            <person name="Sternberg P.W."/>
            <person name="Wang J."/>
            <person name="Gasser R.B."/>
        </authorList>
    </citation>
    <scope>NUCLEOTIDE SEQUENCE [LARGE SCALE GENOMIC DNA]</scope>
    <source>
        <strain evidence="2">DCEP-RM93F</strain>
    </source>
</reference>
<accession>A0A085N0V1</accession>
<proteinExistence type="predicted"/>
<dbReference type="InterPro" id="IPR006594">
    <property type="entry name" value="LisH"/>
</dbReference>
<dbReference type="EMBL" id="KL367580">
    <property type="protein sequence ID" value="KFD63097.1"/>
    <property type="molecule type" value="Genomic_DNA"/>
</dbReference>
<feature type="compositionally biased region" description="Acidic residues" evidence="1">
    <location>
        <begin position="222"/>
        <end position="254"/>
    </location>
</feature>
<sequence length="294" mass="33154">MIKPAFMLQTYFTLVVFHEATNLAKTNCMATVDLELCLNSFSLSLIRLRKMDSKDGSQSSDDRMMAEMISAYLAQNGFSQTALRFAMEYAGSSDSPLGGSMPDHALEILLACGLAYFSLESADRANRPQLTDWETALREASNDASLYPLWNNLSFSSCPWDEQSGLSSDTEESPSCSLMKIEEENPDEEGNKDGQVPIEVEDCGEKDDTEDVASSQAGWEKDEQEEMENDNSEGDCDTDREEDYEEMEEDDYEEAKDSCVAIKYDYEEEQEENYGERGKDYTMEGEECYEAVEQ</sequence>
<evidence type="ECO:0000313" key="2">
    <source>
        <dbReference type="EMBL" id="KFD63097.1"/>
    </source>
</evidence>
<name>A0A085N0V1_9BILA</name>
<feature type="compositionally biased region" description="Acidic residues" evidence="1">
    <location>
        <begin position="202"/>
        <end position="211"/>
    </location>
</feature>
<dbReference type="AlphaFoldDB" id="A0A085N0V1"/>
<evidence type="ECO:0000256" key="1">
    <source>
        <dbReference type="SAM" id="MobiDB-lite"/>
    </source>
</evidence>
<organism evidence="2">
    <name type="scientific">Trichuris suis</name>
    <name type="common">pig whipworm</name>
    <dbReference type="NCBI Taxonomy" id="68888"/>
    <lineage>
        <taxon>Eukaryota</taxon>
        <taxon>Metazoa</taxon>
        <taxon>Ecdysozoa</taxon>
        <taxon>Nematoda</taxon>
        <taxon>Enoplea</taxon>
        <taxon>Dorylaimia</taxon>
        <taxon>Trichinellida</taxon>
        <taxon>Trichuridae</taxon>
        <taxon>Trichuris</taxon>
    </lineage>
</organism>
<dbReference type="PROSITE" id="PS50896">
    <property type="entry name" value="LISH"/>
    <property type="match status" value="1"/>
</dbReference>